<dbReference type="EMBL" id="HE580272">
    <property type="protein sequence ID" value="CCD25571.1"/>
    <property type="molecule type" value="Genomic_DNA"/>
</dbReference>
<dbReference type="GO" id="GO:0031083">
    <property type="term" value="C:BLOC-1 complex"/>
    <property type="evidence" value="ECO:0007669"/>
    <property type="project" value="EnsemblFungi"/>
</dbReference>
<proteinExistence type="predicted"/>
<keyword evidence="2" id="KW-1185">Reference proteome</keyword>
<organism evidence="1 2">
    <name type="scientific">Naumovozyma dairenensis (strain ATCC 10597 / BCRC 20456 / CBS 421 / NBRC 0211 / NRRL Y-12639)</name>
    <name type="common">Saccharomyces dairenensis</name>
    <dbReference type="NCBI Taxonomy" id="1071378"/>
    <lineage>
        <taxon>Eukaryota</taxon>
        <taxon>Fungi</taxon>
        <taxon>Dikarya</taxon>
        <taxon>Ascomycota</taxon>
        <taxon>Saccharomycotina</taxon>
        <taxon>Saccharomycetes</taxon>
        <taxon>Saccharomycetales</taxon>
        <taxon>Saccharomycetaceae</taxon>
        <taxon>Naumovozyma</taxon>
    </lineage>
</organism>
<dbReference type="AlphaFoldDB" id="G0WCR0"/>
<reference evidence="1 2" key="1">
    <citation type="journal article" date="2011" name="Proc. Natl. Acad. Sci. U.S.A.">
        <title>Evolutionary erosion of yeast sex chromosomes by mating-type switching accidents.</title>
        <authorList>
            <person name="Gordon J.L."/>
            <person name="Armisen D."/>
            <person name="Proux-Wera E."/>
            <person name="Oheigeartaigh S.S."/>
            <person name="Byrne K.P."/>
            <person name="Wolfe K.H."/>
        </authorList>
    </citation>
    <scope>NUCLEOTIDE SEQUENCE [LARGE SCALE GENOMIC DNA]</scope>
    <source>
        <strain evidence="2">ATCC 10597 / BCRC 20456 / CBS 421 / NBRC 0211 / NRRL Y-12639</strain>
    </source>
</reference>
<gene>
    <name evidence="1" type="primary">NDAI0F02530</name>
    <name evidence="1" type="ordered locus">NDAI_0F02530</name>
</gene>
<dbReference type="Proteomes" id="UP000000689">
    <property type="component" value="Chromosome 6"/>
</dbReference>
<dbReference type="eggNOG" id="ENOG502S7PY">
    <property type="taxonomic scope" value="Eukaryota"/>
</dbReference>
<dbReference type="RefSeq" id="XP_003670814.1">
    <property type="nucleotide sequence ID" value="XM_003670766.1"/>
</dbReference>
<evidence type="ECO:0000313" key="1">
    <source>
        <dbReference type="EMBL" id="CCD25571.1"/>
    </source>
</evidence>
<evidence type="ECO:0008006" key="3">
    <source>
        <dbReference type="Google" id="ProtNLM"/>
    </source>
</evidence>
<dbReference type="OrthoDB" id="4065244at2759"/>
<dbReference type="KEGG" id="ndi:NDAI_0F02530"/>
<dbReference type="HOGENOM" id="CLU_178727_0_0_1"/>
<protein>
    <recommendedName>
        <fullName evidence="3">Biogenesis of lysosome-related organelles complex 1 subunit SNN1</fullName>
    </recommendedName>
</protein>
<dbReference type="OMA" id="IHPIELC"/>
<dbReference type="GO" id="GO:0007032">
    <property type="term" value="P:endosome organization"/>
    <property type="evidence" value="ECO:0007669"/>
    <property type="project" value="EnsemblFungi"/>
</dbReference>
<dbReference type="GO" id="GO:0032880">
    <property type="term" value="P:regulation of protein localization"/>
    <property type="evidence" value="ECO:0007669"/>
    <property type="project" value="EnsemblFungi"/>
</dbReference>
<name>G0WCR0_NAUDC</name>
<dbReference type="GO" id="GO:0005768">
    <property type="term" value="C:endosome"/>
    <property type="evidence" value="ECO:0007669"/>
    <property type="project" value="EnsemblFungi"/>
</dbReference>
<evidence type="ECO:0000313" key="2">
    <source>
        <dbReference type="Proteomes" id="UP000000689"/>
    </source>
</evidence>
<sequence length="100" mass="11962">MEERTVSGVHPVELCVYSVLSSDLDELYHSINQLRESEAFLILSVKKIRDSLKKEHRILYEKELLRKPLDKLKTLQKRMDILLKRYEEIKRRNKKLIEGP</sequence>
<accession>G0WCR0</accession>
<dbReference type="GeneID" id="11496909"/>
<dbReference type="STRING" id="1071378.G0WCR0"/>